<protein>
    <submittedName>
        <fullName evidence="1">Uncharacterized protein</fullName>
    </submittedName>
</protein>
<dbReference type="AlphaFoldDB" id="A0A6A5Z0C7"/>
<dbReference type="EMBL" id="ML977331">
    <property type="protein sequence ID" value="KAF2112503.1"/>
    <property type="molecule type" value="Genomic_DNA"/>
</dbReference>
<keyword evidence="2" id="KW-1185">Reference proteome</keyword>
<dbReference type="OrthoDB" id="10679470at2759"/>
<sequence length="544" mass="63653">MSSTSIIKLPREILTHILNIAVEKESYADSFRSFQGIADARLVCKSFNDNAEQAFDRYILKECVYDLRSKQSMDRLHELALHRKYATKVTELRFMSLVLPKTFPGGIARKSGKGWIVYTHLKKHLSSKALQDLLNAQENEKMWYAEAFDTRISPEASHHQIIAAVRNDNNRIIEHLATVFKKFSNLRSIEFDGHDLSDLKKDNFFGYHGRYKRIFREIMDKGLLEPLREYLHQPMARYKQLRGRWIGLDILLRSLVRAKIEVKKLVIPVPVALPHHFASFTNRASFVTVFKTVEVLVLRGESIMCCREYLWWYYQLDSANCVKIDKANLPALRSLEVDVFRRYRTRNRNRERSWLWQQPLHAWPLTQDFPEITHLTYRGLNSLTPRWISLVCGSLSTLKFVSFPECRLDLRPELIVLLAACARGGTVESLELHLKPPTGYSVGWTMMKRYLRRHEREREYGVHRQVLNEISALQPFEGINCFPMLALDSLARKFNFTPPGYEKCFDHDGKLLSDDPARWWLEQYMEKVENADPATGYMGFDWKL</sequence>
<reference evidence="1" key="1">
    <citation type="journal article" date="2020" name="Stud. Mycol.">
        <title>101 Dothideomycetes genomes: a test case for predicting lifestyles and emergence of pathogens.</title>
        <authorList>
            <person name="Haridas S."/>
            <person name="Albert R."/>
            <person name="Binder M."/>
            <person name="Bloem J."/>
            <person name="Labutti K."/>
            <person name="Salamov A."/>
            <person name="Andreopoulos B."/>
            <person name="Baker S."/>
            <person name="Barry K."/>
            <person name="Bills G."/>
            <person name="Bluhm B."/>
            <person name="Cannon C."/>
            <person name="Castanera R."/>
            <person name="Culley D."/>
            <person name="Daum C."/>
            <person name="Ezra D."/>
            <person name="Gonzalez J."/>
            <person name="Henrissat B."/>
            <person name="Kuo A."/>
            <person name="Liang C."/>
            <person name="Lipzen A."/>
            <person name="Lutzoni F."/>
            <person name="Magnuson J."/>
            <person name="Mondo S."/>
            <person name="Nolan M."/>
            <person name="Ohm R."/>
            <person name="Pangilinan J."/>
            <person name="Park H.-J."/>
            <person name="Ramirez L."/>
            <person name="Alfaro M."/>
            <person name="Sun H."/>
            <person name="Tritt A."/>
            <person name="Yoshinaga Y."/>
            <person name="Zwiers L.-H."/>
            <person name="Turgeon B."/>
            <person name="Goodwin S."/>
            <person name="Spatafora J."/>
            <person name="Crous P."/>
            <person name="Grigoriev I."/>
        </authorList>
    </citation>
    <scope>NUCLEOTIDE SEQUENCE</scope>
    <source>
        <strain evidence="1">CBS 627.86</strain>
    </source>
</reference>
<gene>
    <name evidence="1" type="ORF">BDV96DRAFT_649284</name>
</gene>
<dbReference type="Proteomes" id="UP000799770">
    <property type="component" value="Unassembled WGS sequence"/>
</dbReference>
<evidence type="ECO:0000313" key="2">
    <source>
        <dbReference type="Proteomes" id="UP000799770"/>
    </source>
</evidence>
<accession>A0A6A5Z0C7</accession>
<organism evidence="1 2">
    <name type="scientific">Lophiotrema nucula</name>
    <dbReference type="NCBI Taxonomy" id="690887"/>
    <lineage>
        <taxon>Eukaryota</taxon>
        <taxon>Fungi</taxon>
        <taxon>Dikarya</taxon>
        <taxon>Ascomycota</taxon>
        <taxon>Pezizomycotina</taxon>
        <taxon>Dothideomycetes</taxon>
        <taxon>Pleosporomycetidae</taxon>
        <taxon>Pleosporales</taxon>
        <taxon>Lophiotremataceae</taxon>
        <taxon>Lophiotrema</taxon>
    </lineage>
</organism>
<proteinExistence type="predicted"/>
<evidence type="ECO:0000313" key="1">
    <source>
        <dbReference type="EMBL" id="KAF2112503.1"/>
    </source>
</evidence>
<name>A0A6A5Z0C7_9PLEO</name>